<organism evidence="2 3">
    <name type="scientific">Polyodon spathula</name>
    <name type="common">North American paddlefish</name>
    <name type="synonym">Squalus spathula</name>
    <dbReference type="NCBI Taxonomy" id="7913"/>
    <lineage>
        <taxon>Eukaryota</taxon>
        <taxon>Metazoa</taxon>
        <taxon>Chordata</taxon>
        <taxon>Craniata</taxon>
        <taxon>Vertebrata</taxon>
        <taxon>Euteleostomi</taxon>
        <taxon>Actinopterygii</taxon>
        <taxon>Chondrostei</taxon>
        <taxon>Acipenseriformes</taxon>
        <taxon>Polyodontidae</taxon>
        <taxon>Polyodon</taxon>
    </lineage>
</organism>
<reference evidence="2" key="1">
    <citation type="journal article" date="2021" name="Cell">
        <title>Tracing the genetic footprints of vertebrate landing in non-teleost ray-finned fishes.</title>
        <authorList>
            <person name="Bi X."/>
            <person name="Wang K."/>
            <person name="Yang L."/>
            <person name="Pan H."/>
            <person name="Jiang H."/>
            <person name="Wei Q."/>
            <person name="Fang M."/>
            <person name="Yu H."/>
            <person name="Zhu C."/>
            <person name="Cai Y."/>
            <person name="He Y."/>
            <person name="Gan X."/>
            <person name="Zeng H."/>
            <person name="Yu D."/>
            <person name="Zhu Y."/>
            <person name="Jiang H."/>
            <person name="Qiu Q."/>
            <person name="Yang H."/>
            <person name="Zhang Y.E."/>
            <person name="Wang W."/>
            <person name="Zhu M."/>
            <person name="He S."/>
            <person name="Zhang G."/>
        </authorList>
    </citation>
    <scope>NUCLEOTIDE SEQUENCE</scope>
    <source>
        <strain evidence="2">Pddl_001</strain>
    </source>
</reference>
<comment type="similarity">
    <text evidence="1">Belongs to the FAM227 family.</text>
</comment>
<dbReference type="EMBL" id="JAAWVQ010164832">
    <property type="protein sequence ID" value="MBN3287273.1"/>
    <property type="molecule type" value="Genomic_DNA"/>
</dbReference>
<dbReference type="PANTHER" id="PTHR33560:SF2">
    <property type="entry name" value="PROTEIN FAM227B"/>
    <property type="match status" value="1"/>
</dbReference>
<dbReference type="Pfam" id="PF14922">
    <property type="entry name" value="FWWh"/>
    <property type="match status" value="1"/>
</dbReference>
<dbReference type="InterPro" id="IPR029417">
    <property type="entry name" value="FAM227"/>
</dbReference>
<name>A0ABS2YLF9_POLSP</name>
<dbReference type="PANTHER" id="PTHR33560">
    <property type="entry name" value="PROTEIN FAM227B"/>
    <property type="match status" value="1"/>
</dbReference>
<protein>
    <submittedName>
        <fullName evidence="2">F227B protein</fullName>
    </submittedName>
</protein>
<keyword evidence="3" id="KW-1185">Reference proteome</keyword>
<dbReference type="Proteomes" id="UP001166093">
    <property type="component" value="Unassembled WGS sequence"/>
</dbReference>
<evidence type="ECO:0000256" key="1">
    <source>
        <dbReference type="ARBA" id="ARBA00008666"/>
    </source>
</evidence>
<comment type="caution">
    <text evidence="2">The sequence shown here is derived from an EMBL/GenBank/DDBJ whole genome shotgun (WGS) entry which is preliminary data.</text>
</comment>
<evidence type="ECO:0000313" key="3">
    <source>
        <dbReference type="Proteomes" id="UP001166093"/>
    </source>
</evidence>
<feature type="non-terminal residue" evidence="2">
    <location>
        <position position="1"/>
    </location>
</feature>
<feature type="non-terminal residue" evidence="2">
    <location>
        <position position="373"/>
    </location>
</feature>
<gene>
    <name evidence="2" type="primary">Fam227b</name>
    <name evidence="2" type="ORF">GTO93_0010274</name>
</gene>
<evidence type="ECO:0000313" key="2">
    <source>
        <dbReference type="EMBL" id="MBN3287273.1"/>
    </source>
</evidence>
<accession>A0ABS2YLF9</accession>
<sequence>WPITLEEDLQITGELAVYRSPNAIADYLCKNAPFPMEVIDSMEQRFNTVSSQLEEHASKILICKTKPKIKGQPSESNSTLFSLHVTAFIMHVIEIEPCHFCFPGFAPHELTDLPGQLDAVQLLNCISEAQHFNAAFIKIWKTFFLSQASVAVFKDGFWWYFLHKFKPSQEDQDLLFNRIADNFVSLLLTVHLDVKDKFFQVYADCLAQAIFSAFYEAFSKSHNHFGDDFKNELTDLICLWVSGIKPLAFIWKKWNLEWLYQLVASAQEMEKVPMTRSISSGSMDFNLEELIKDTRYIKILDTTSTTTSGRKKSRESHYIGPGPDFQQVLFKPGGQSPLVAHYLQMQGIAHPAASARPYIKRTEISKILYPFKC</sequence>
<proteinExistence type="inferred from homology"/>